<keyword evidence="5" id="KW-0732">Signal</keyword>
<proteinExistence type="evidence at transcript level"/>
<evidence type="ECO:0000256" key="1">
    <source>
        <dbReference type="ARBA" id="ARBA00004613"/>
    </source>
</evidence>
<organism evidence="7">
    <name type="scientific">Chondrosia reniformis</name>
    <name type="common">Kidney sponge</name>
    <dbReference type="NCBI Taxonomy" id="68574"/>
    <lineage>
        <taxon>Eukaryota</taxon>
        <taxon>Metazoa</taxon>
        <taxon>Porifera</taxon>
        <taxon>Demospongiae</taxon>
        <taxon>Verongimorpha</taxon>
        <taxon>Chondrillida</taxon>
        <taxon>Chondrillidae</taxon>
        <taxon>Chondrosia</taxon>
    </lineage>
</organism>
<evidence type="ECO:0000256" key="3">
    <source>
        <dbReference type="ARBA" id="ARBA00022525"/>
    </source>
</evidence>
<dbReference type="PROSITE" id="PS51362">
    <property type="entry name" value="TGF_BETA_2"/>
    <property type="match status" value="1"/>
</dbReference>
<keyword evidence="4" id="KW-0339">Growth factor</keyword>
<dbReference type="PANTHER" id="PTHR11848">
    <property type="entry name" value="TGF-BETA FAMILY"/>
    <property type="match status" value="1"/>
</dbReference>
<dbReference type="SUPFAM" id="SSF57501">
    <property type="entry name" value="Cystine-knot cytokines"/>
    <property type="match status" value="1"/>
</dbReference>
<evidence type="ECO:0000256" key="2">
    <source>
        <dbReference type="ARBA" id="ARBA00006656"/>
    </source>
</evidence>
<feature type="domain" description="TGF-beta family profile" evidence="6">
    <location>
        <begin position="232"/>
        <end position="349"/>
    </location>
</feature>
<dbReference type="Gene3D" id="2.10.90.10">
    <property type="entry name" value="Cystine-knot cytokines"/>
    <property type="match status" value="1"/>
</dbReference>
<protein>
    <submittedName>
        <fullName evidence="7">TGF-like 2</fullName>
    </submittedName>
</protein>
<dbReference type="GO" id="GO:0005615">
    <property type="term" value="C:extracellular space"/>
    <property type="evidence" value="ECO:0007669"/>
    <property type="project" value="TreeGrafter"/>
</dbReference>
<name>A0A411H9Q0_CHORE</name>
<dbReference type="AlphaFoldDB" id="A0A411H9Q0"/>
<dbReference type="InterPro" id="IPR015615">
    <property type="entry name" value="TGF-beta-rel"/>
</dbReference>
<dbReference type="CDD" id="cd13756">
    <property type="entry name" value="TGF_beta_BMPs_GDFs"/>
    <property type="match status" value="1"/>
</dbReference>
<comment type="similarity">
    <text evidence="2 4">Belongs to the TGF-beta family.</text>
</comment>
<evidence type="ECO:0000256" key="4">
    <source>
        <dbReference type="RuleBase" id="RU000354"/>
    </source>
</evidence>
<reference evidence="7" key="1">
    <citation type="submission" date="2018-07" db="EMBL/GenBank/DDBJ databases">
        <title>Insights into evolution of metazoan regenerative mechanisms: TGF superfamily members in tissue regeneration of marine sponge Chondrosia reniformis (Nardo 1947).</title>
        <authorList>
            <person name="Pozzolini M."/>
            <person name="Scarfi S."/>
            <person name="Gallus L."/>
            <person name="Ferrando S."/>
            <person name="Candiani S."/>
            <person name="Bartolino M."/>
            <person name="Bavestrello G."/>
        </authorList>
    </citation>
    <scope>NUCLEOTIDE SEQUENCE</scope>
</reference>
<sequence length="349" mass="39264">MKLVNLKVIFLAFSAFLIKPVFPTVSGRVHPYILQHYQRATDDTGAIRSDANPDDIAIWGFLDNYQGDRSWLERETVDTPCQQSSVNHIQSITSGDAVVSILKAKWVFYLKQSKISPGCGDLEVLARIYTTNFSSPVLTVSQTLDNPTTGWVSIDISGINPFLIWHEDNNITIYTTVRCLHCLNDSLLSFKIGGARRTNGNLDIFEPILAVHYQQTELNMLLSELSSSDSKRERRSPLPFMGGHCRRVSAWVRTELIQGSDQILLPTTINVGKCIGSCSIETFVNKERIYGTAHSSLLAVLHKKDRRFTKPSCVPVSYKVTVAITYNAIKKRQQTKLWTDLYVDKCGCR</sequence>
<evidence type="ECO:0000313" key="7">
    <source>
        <dbReference type="EMBL" id="QBB20380.1"/>
    </source>
</evidence>
<comment type="subcellular location">
    <subcellularLocation>
        <location evidence="1">Secreted</location>
    </subcellularLocation>
</comment>
<evidence type="ECO:0000256" key="5">
    <source>
        <dbReference type="SAM" id="SignalP"/>
    </source>
</evidence>
<dbReference type="InterPro" id="IPR001839">
    <property type="entry name" value="TGF-b_C"/>
</dbReference>
<accession>A0A411H9Q0</accession>
<dbReference type="PANTHER" id="PTHR11848:SF302">
    <property type="entry name" value="TGF-BETA FAMILY PROFILE DOMAIN-CONTAINING PROTEIN"/>
    <property type="match status" value="1"/>
</dbReference>
<feature type="signal peptide" evidence="5">
    <location>
        <begin position="1"/>
        <end position="23"/>
    </location>
</feature>
<feature type="chain" id="PRO_5019291496" evidence="5">
    <location>
        <begin position="24"/>
        <end position="349"/>
    </location>
</feature>
<dbReference type="SMART" id="SM00204">
    <property type="entry name" value="TGFB"/>
    <property type="match status" value="1"/>
</dbReference>
<dbReference type="Pfam" id="PF00019">
    <property type="entry name" value="TGF_beta"/>
    <property type="match status" value="1"/>
</dbReference>
<dbReference type="EMBL" id="MH687918">
    <property type="protein sequence ID" value="QBB20380.1"/>
    <property type="molecule type" value="mRNA"/>
</dbReference>
<evidence type="ECO:0000259" key="6">
    <source>
        <dbReference type="PROSITE" id="PS51362"/>
    </source>
</evidence>
<keyword evidence="3" id="KW-0964">Secreted</keyword>
<dbReference type="InterPro" id="IPR029034">
    <property type="entry name" value="Cystine-knot_cytokine"/>
</dbReference>
<dbReference type="GO" id="GO:0008083">
    <property type="term" value="F:growth factor activity"/>
    <property type="evidence" value="ECO:0007669"/>
    <property type="project" value="UniProtKB-KW"/>
</dbReference>
<dbReference type="GO" id="GO:0005125">
    <property type="term" value="F:cytokine activity"/>
    <property type="evidence" value="ECO:0007669"/>
    <property type="project" value="TreeGrafter"/>
</dbReference>